<proteinExistence type="predicted"/>
<keyword evidence="3" id="KW-1185">Reference proteome</keyword>
<keyword evidence="1" id="KW-0812">Transmembrane</keyword>
<comment type="caution">
    <text evidence="2">The sequence shown here is derived from an EMBL/GenBank/DDBJ whole genome shotgun (WGS) entry which is preliminary data.</text>
</comment>
<feature type="transmembrane region" description="Helical" evidence="1">
    <location>
        <begin position="126"/>
        <end position="147"/>
    </location>
</feature>
<organism evidence="2 3">
    <name type="scientific">Oleomonas cavernae</name>
    <dbReference type="NCBI Taxonomy" id="2320859"/>
    <lineage>
        <taxon>Bacteria</taxon>
        <taxon>Pseudomonadati</taxon>
        <taxon>Pseudomonadota</taxon>
        <taxon>Alphaproteobacteria</taxon>
        <taxon>Acetobacterales</taxon>
        <taxon>Acetobacteraceae</taxon>
        <taxon>Oleomonas</taxon>
    </lineage>
</organism>
<sequence>MLCHGLRLPGDRAINDHINRSGKGMSRSIISRLLPFLFVVLALLLHWRLAMGPDGPIAAHRLLDTDSYARLMRVEQLWAGKGWYDSTLDRLGAPEGMPIHWTRPLDLLILGPAVAAHAVGVPIDRAIWWSGMWVCPLLHVLACLIIVWGARALVMREVAWFAGLAMLAQPAVASYGGVGRADHHVLILLCVAACLSAGLWAAKDLHNRRAALIAGLSGGAGVWIGPEAQLVVMPLLAGFGLLWVFGAGTARPSPVRACTVPWALPWVSSSASAWMFRSAIGW</sequence>
<protein>
    <recommendedName>
        <fullName evidence="4">Glycosyltransferase RgtA/B/C/D-like domain-containing protein</fullName>
    </recommendedName>
</protein>
<keyword evidence="1" id="KW-0472">Membrane</keyword>
<evidence type="ECO:0008006" key="4">
    <source>
        <dbReference type="Google" id="ProtNLM"/>
    </source>
</evidence>
<feature type="transmembrane region" description="Helical" evidence="1">
    <location>
        <begin position="29"/>
        <end position="47"/>
    </location>
</feature>
<dbReference type="AlphaFoldDB" id="A0A418WB50"/>
<dbReference type="EMBL" id="QYUK01000011">
    <property type="protein sequence ID" value="RJF87252.1"/>
    <property type="molecule type" value="Genomic_DNA"/>
</dbReference>
<evidence type="ECO:0000313" key="2">
    <source>
        <dbReference type="EMBL" id="RJF87252.1"/>
    </source>
</evidence>
<name>A0A418WB50_9PROT</name>
<evidence type="ECO:0000256" key="1">
    <source>
        <dbReference type="SAM" id="Phobius"/>
    </source>
</evidence>
<feature type="transmembrane region" description="Helical" evidence="1">
    <location>
        <begin position="184"/>
        <end position="202"/>
    </location>
</feature>
<accession>A0A418WB50</accession>
<feature type="transmembrane region" description="Helical" evidence="1">
    <location>
        <begin position="159"/>
        <end position="178"/>
    </location>
</feature>
<evidence type="ECO:0000313" key="3">
    <source>
        <dbReference type="Proteomes" id="UP000284605"/>
    </source>
</evidence>
<keyword evidence="1" id="KW-1133">Transmembrane helix</keyword>
<feature type="transmembrane region" description="Helical" evidence="1">
    <location>
        <begin position="231"/>
        <end position="250"/>
    </location>
</feature>
<gene>
    <name evidence="2" type="ORF">D3874_09595</name>
</gene>
<dbReference type="Proteomes" id="UP000284605">
    <property type="component" value="Unassembled WGS sequence"/>
</dbReference>
<reference evidence="2 3" key="1">
    <citation type="submission" date="2018-09" db="EMBL/GenBank/DDBJ databases">
        <authorList>
            <person name="Zhu H."/>
        </authorList>
    </citation>
    <scope>NUCLEOTIDE SEQUENCE [LARGE SCALE GENOMIC DNA]</scope>
    <source>
        <strain evidence="2 3">K1W22B-8</strain>
    </source>
</reference>